<evidence type="ECO:0000256" key="1">
    <source>
        <dbReference type="SAM" id="MobiDB-lite"/>
    </source>
</evidence>
<dbReference type="SMART" id="SM00225">
    <property type="entry name" value="BTB"/>
    <property type="match status" value="1"/>
</dbReference>
<dbReference type="PROSITE" id="PS50097">
    <property type="entry name" value="BTB"/>
    <property type="match status" value="1"/>
</dbReference>
<protein>
    <recommendedName>
        <fullName evidence="2">BTB domain-containing protein</fullName>
    </recommendedName>
</protein>
<accession>A0A4S4M9D1</accession>
<dbReference type="SUPFAM" id="SSF54695">
    <property type="entry name" value="POZ domain"/>
    <property type="match status" value="1"/>
</dbReference>
<name>A0A4S4M9D1_9APHY</name>
<keyword evidence="4" id="KW-1185">Reference proteome</keyword>
<feature type="domain" description="BTB" evidence="2">
    <location>
        <begin position="18"/>
        <end position="79"/>
    </location>
</feature>
<sequence length="507" mass="55776">MTFSDVVVESPFASGDEGDVVLRTSDGKSFHVFKNILSLVSPVFRDMFGLVQLGDVQQLPVVDIPEDSYVINCLLRICYPVANPTFSTPEEIDACLRVAHKYDMEHCTRCLGDALENFSLCVGIDVMTIAFAVSCRWDIDNIAQRCASGLAYRITKPALPTAGPLRAASPMSTAHPGQMAAAFYQKSLADTPAGSFHRLLRVGYAVATDSYAVPVVCSKTYCSPEGPREAIPFLPPKRRSRPDLVVKSCDGISFDAHRDVVVKASNMLEGTDALAPGSGSVNIALDSTILAPLLHLCYSRCTFYAELRPMHAETVYLMALRFRVARAQDFMVKWLHADMPSNPTRVYLIAARLGFEDVAREAALVATRRNTVFVYDEQMEYTETRHYVALLEYSYAYQEAFLKGVADKKRVEAARNGWEAVCNVLGADDDEGPTEGVEEALAFVQAGMKPTRNPKKTPPSRSGKGTVTRSRSKKLQAAKNSSKQKDKSNRVKQALISLRKVKLSFAA</sequence>
<dbReference type="Pfam" id="PF00651">
    <property type="entry name" value="BTB"/>
    <property type="match status" value="1"/>
</dbReference>
<evidence type="ECO:0000313" key="4">
    <source>
        <dbReference type="Proteomes" id="UP000308730"/>
    </source>
</evidence>
<feature type="compositionally biased region" description="Polar residues" evidence="1">
    <location>
        <begin position="459"/>
        <end position="469"/>
    </location>
</feature>
<dbReference type="Proteomes" id="UP000308730">
    <property type="component" value="Unassembled WGS sequence"/>
</dbReference>
<reference evidence="3 4" key="1">
    <citation type="submission" date="2019-02" db="EMBL/GenBank/DDBJ databases">
        <title>Genome sequencing of the rare red list fungi Antrodiella citrinella (Flaviporus citrinellus).</title>
        <authorList>
            <person name="Buettner E."/>
            <person name="Kellner H."/>
        </authorList>
    </citation>
    <scope>NUCLEOTIDE SEQUENCE [LARGE SCALE GENOMIC DNA]</scope>
    <source>
        <strain evidence="3 4">DSM 108506</strain>
    </source>
</reference>
<dbReference type="OrthoDB" id="3164835at2759"/>
<feature type="region of interest" description="Disordered" evidence="1">
    <location>
        <begin position="446"/>
        <end position="491"/>
    </location>
</feature>
<organism evidence="3 4">
    <name type="scientific">Antrodiella citrinella</name>
    <dbReference type="NCBI Taxonomy" id="2447956"/>
    <lineage>
        <taxon>Eukaryota</taxon>
        <taxon>Fungi</taxon>
        <taxon>Dikarya</taxon>
        <taxon>Basidiomycota</taxon>
        <taxon>Agaricomycotina</taxon>
        <taxon>Agaricomycetes</taxon>
        <taxon>Polyporales</taxon>
        <taxon>Steccherinaceae</taxon>
        <taxon>Antrodiella</taxon>
    </lineage>
</organism>
<dbReference type="InterPro" id="IPR000210">
    <property type="entry name" value="BTB/POZ_dom"/>
</dbReference>
<proteinExistence type="predicted"/>
<evidence type="ECO:0000259" key="2">
    <source>
        <dbReference type="PROSITE" id="PS50097"/>
    </source>
</evidence>
<dbReference type="AlphaFoldDB" id="A0A4S4M9D1"/>
<evidence type="ECO:0000313" key="3">
    <source>
        <dbReference type="EMBL" id="THH21765.1"/>
    </source>
</evidence>
<dbReference type="Gene3D" id="3.30.710.10">
    <property type="entry name" value="Potassium Channel Kv1.1, Chain A"/>
    <property type="match status" value="1"/>
</dbReference>
<comment type="caution">
    <text evidence="3">The sequence shown here is derived from an EMBL/GenBank/DDBJ whole genome shotgun (WGS) entry which is preliminary data.</text>
</comment>
<gene>
    <name evidence="3" type="ORF">EUX98_g8286</name>
</gene>
<dbReference type="InterPro" id="IPR011333">
    <property type="entry name" value="SKP1/BTB/POZ_sf"/>
</dbReference>
<dbReference type="EMBL" id="SGPM01000431">
    <property type="protein sequence ID" value="THH21765.1"/>
    <property type="molecule type" value="Genomic_DNA"/>
</dbReference>
<dbReference type="CDD" id="cd18186">
    <property type="entry name" value="BTB_POZ_ZBTB_KLHL-like"/>
    <property type="match status" value="1"/>
</dbReference>